<evidence type="ECO:0000313" key="4">
    <source>
        <dbReference type="Proteomes" id="UP000637757"/>
    </source>
</evidence>
<dbReference type="Pfam" id="PF01408">
    <property type="entry name" value="GFO_IDH_MocA"/>
    <property type="match status" value="1"/>
</dbReference>
<evidence type="ECO:0000259" key="2">
    <source>
        <dbReference type="Pfam" id="PF22725"/>
    </source>
</evidence>
<sequence length="328" mass="36636">MKISIIGTAHMHVNSYVSILKKQGIVIEGVYDHNEVVGNNFCQREHLKFYSSLEELLSRDFDAVLICSENIYHKELVLKACSAKKHILVEKPMALSTNDCQEMISVAKKENVQLMVAHPVRFSKPVMDLKRIVDKKLLGSVISINSANHGKNPGGWFVNPVLSGGGALIDHTVHILDVVNYLFRLIPTDVSAFSKKSDQSLLVEDSGLVGINFSNGVILSLDTSWNRPKSYPVWGDAILEINFEKGYVIIDGFGRKMKFFDNHSTNISEIFYEPDMDSTMVNGFIDAIENNSTVPVTGEDGLYTVRITESALKSAEYKKTILLSEEYL</sequence>
<reference evidence="3" key="1">
    <citation type="submission" date="2020-09" db="EMBL/GenBank/DDBJ databases">
        <title>Genomic insights into the novelty and pathogenicity of a unique biofilm-forming Enterococcus sp. bacteria (Enterococcus lacertideformus) identified in reptiles.</title>
        <authorList>
            <person name="Agius J.E."/>
            <person name="Phalen D.N."/>
            <person name="Rose K."/>
            <person name="Eden J.-S."/>
        </authorList>
    </citation>
    <scope>NUCLEOTIDE SEQUENCE</scope>
    <source>
        <strain evidence="3">PHRS 0518</strain>
    </source>
</reference>
<evidence type="ECO:0000259" key="1">
    <source>
        <dbReference type="Pfam" id="PF01408"/>
    </source>
</evidence>
<dbReference type="GO" id="GO:0000166">
    <property type="term" value="F:nucleotide binding"/>
    <property type="evidence" value="ECO:0007669"/>
    <property type="project" value="InterPro"/>
</dbReference>
<dbReference type="InterPro" id="IPR000683">
    <property type="entry name" value="Gfo/Idh/MocA-like_OxRdtase_N"/>
</dbReference>
<proteinExistence type="predicted"/>
<protein>
    <submittedName>
        <fullName evidence="3">Gfo/Idh/MocA family oxidoreductase</fullName>
    </submittedName>
</protein>
<dbReference type="InterPro" id="IPR055170">
    <property type="entry name" value="GFO_IDH_MocA-like_dom"/>
</dbReference>
<dbReference type="SUPFAM" id="SSF51735">
    <property type="entry name" value="NAD(P)-binding Rossmann-fold domains"/>
    <property type="match status" value="1"/>
</dbReference>
<dbReference type="Proteomes" id="UP000637757">
    <property type="component" value="Unassembled WGS sequence"/>
</dbReference>
<dbReference type="PANTHER" id="PTHR43377:SF1">
    <property type="entry name" value="BILIVERDIN REDUCTASE A"/>
    <property type="match status" value="1"/>
</dbReference>
<feature type="domain" description="GFO/IDH/MocA-like oxidoreductase" evidence="2">
    <location>
        <begin position="128"/>
        <end position="248"/>
    </location>
</feature>
<comment type="caution">
    <text evidence="3">The sequence shown here is derived from an EMBL/GenBank/DDBJ whole genome shotgun (WGS) entry which is preliminary data.</text>
</comment>
<gene>
    <name evidence="3" type="ORF">IC227_07055</name>
</gene>
<dbReference type="SUPFAM" id="SSF55347">
    <property type="entry name" value="Glyceraldehyde-3-phosphate dehydrogenase-like, C-terminal domain"/>
    <property type="match status" value="1"/>
</dbReference>
<dbReference type="InterPro" id="IPR036291">
    <property type="entry name" value="NAD(P)-bd_dom_sf"/>
</dbReference>
<evidence type="ECO:0000313" key="3">
    <source>
        <dbReference type="EMBL" id="MBF8808111.1"/>
    </source>
</evidence>
<dbReference type="InterPro" id="IPR051450">
    <property type="entry name" value="Gfo/Idh/MocA_Oxidoreductases"/>
</dbReference>
<dbReference type="Gene3D" id="3.30.360.10">
    <property type="entry name" value="Dihydrodipicolinate Reductase, domain 2"/>
    <property type="match status" value="1"/>
</dbReference>
<organism evidence="3 4">
    <name type="scientific">Enterococcus lacertideformus</name>
    <dbReference type="NCBI Taxonomy" id="2771493"/>
    <lineage>
        <taxon>Bacteria</taxon>
        <taxon>Bacillati</taxon>
        <taxon>Bacillota</taxon>
        <taxon>Bacilli</taxon>
        <taxon>Lactobacillales</taxon>
        <taxon>Enterococcaceae</taxon>
        <taxon>Enterococcus</taxon>
    </lineage>
</organism>
<dbReference type="Pfam" id="PF22725">
    <property type="entry name" value="GFO_IDH_MocA_C3"/>
    <property type="match status" value="1"/>
</dbReference>
<dbReference type="PANTHER" id="PTHR43377">
    <property type="entry name" value="BILIVERDIN REDUCTASE A"/>
    <property type="match status" value="1"/>
</dbReference>
<accession>A0A931FCU5</accession>
<dbReference type="AlphaFoldDB" id="A0A931FCU5"/>
<dbReference type="Gene3D" id="3.40.50.720">
    <property type="entry name" value="NAD(P)-binding Rossmann-like Domain"/>
    <property type="match status" value="1"/>
</dbReference>
<keyword evidence="4" id="KW-1185">Reference proteome</keyword>
<feature type="domain" description="Gfo/Idh/MocA-like oxidoreductase N-terminal" evidence="1">
    <location>
        <begin position="2"/>
        <end position="118"/>
    </location>
</feature>
<dbReference type="EMBL" id="JADAKE010000016">
    <property type="protein sequence ID" value="MBF8808111.1"/>
    <property type="molecule type" value="Genomic_DNA"/>
</dbReference>
<name>A0A931FCU5_9ENTE</name>